<proteinExistence type="predicted"/>
<sequence>MIGWLVDSFVWTGALIAAVLLLRRPVARHFGPQVAYALWALPLLRLFLPPVILPAAMAPSPEVARAGTQAFGLLGEPASQGSAWLLGAVLALWLGGALLFLALRLRDYRAMRRTVLRDARPMGEAGDVRLVETPAVSSPVAFGLRDKVVALPPGFMVQADLAARDMAIEHELAHHRGHDLWANACAQLLLAFHWFNPLAWAGWYAMRSDQEAACDARVLAGRGRADRASYGQLIAECAAGGRLGQRLAMVAAIACPVLGEKSIIHRLRSLARGEVSSRRHRLGLAAIGAAAMLALPLTASLRYAPPPPSASMELAVREVVDAPALLAVAEAGPSQSPVPPRSGRPDAASREPNGPAVPREAPPVSPSQGDDFAILAHSSGESAQVHLVGWHEEAAYSLAGELVMVRASILIVSVPHDAAVPAVAAEPLSGAETASLGAAVAHDSITAEPTTRAETPRTI</sequence>
<evidence type="ECO:0000259" key="3">
    <source>
        <dbReference type="Pfam" id="PF05569"/>
    </source>
</evidence>
<protein>
    <submittedName>
        <fullName evidence="4">M56 family metallopeptidase</fullName>
    </submittedName>
</protein>
<dbReference type="InterPro" id="IPR008756">
    <property type="entry name" value="Peptidase_M56"/>
</dbReference>
<dbReference type="InterPro" id="IPR052173">
    <property type="entry name" value="Beta-lactam_resp_regulator"/>
</dbReference>
<feature type="transmembrane region" description="Helical" evidence="2">
    <location>
        <begin position="83"/>
        <end position="103"/>
    </location>
</feature>
<feature type="transmembrane region" description="Helical" evidence="2">
    <location>
        <begin position="34"/>
        <end position="53"/>
    </location>
</feature>
<keyword evidence="5" id="KW-1185">Reference proteome</keyword>
<dbReference type="Proteomes" id="UP001595378">
    <property type="component" value="Unassembled WGS sequence"/>
</dbReference>
<dbReference type="Pfam" id="PF05569">
    <property type="entry name" value="Peptidase_M56"/>
    <property type="match status" value="1"/>
</dbReference>
<name>A0ABV7E9Q0_9SPHN</name>
<comment type="caution">
    <text evidence="4">The sequence shown here is derived from an EMBL/GenBank/DDBJ whole genome shotgun (WGS) entry which is preliminary data.</text>
</comment>
<feature type="transmembrane region" description="Helical" evidence="2">
    <location>
        <begin position="6"/>
        <end position="22"/>
    </location>
</feature>
<keyword evidence="2" id="KW-0472">Membrane</keyword>
<keyword evidence="2" id="KW-0812">Transmembrane</keyword>
<dbReference type="RefSeq" id="WP_336917502.1">
    <property type="nucleotide sequence ID" value="NZ_JBANRN010000001.1"/>
</dbReference>
<evidence type="ECO:0000256" key="1">
    <source>
        <dbReference type="SAM" id="MobiDB-lite"/>
    </source>
</evidence>
<evidence type="ECO:0000256" key="2">
    <source>
        <dbReference type="SAM" id="Phobius"/>
    </source>
</evidence>
<feature type="domain" description="Peptidase M56" evidence="3">
    <location>
        <begin position="10"/>
        <end position="245"/>
    </location>
</feature>
<keyword evidence="2" id="KW-1133">Transmembrane helix</keyword>
<dbReference type="EMBL" id="JBHRSU010000001">
    <property type="protein sequence ID" value="MFC3099292.1"/>
    <property type="molecule type" value="Genomic_DNA"/>
</dbReference>
<dbReference type="PANTHER" id="PTHR34978">
    <property type="entry name" value="POSSIBLE SENSOR-TRANSDUCER PROTEIN BLAR"/>
    <property type="match status" value="1"/>
</dbReference>
<evidence type="ECO:0000313" key="5">
    <source>
        <dbReference type="Proteomes" id="UP001595378"/>
    </source>
</evidence>
<accession>A0ABV7E9Q0</accession>
<reference evidence="5" key="1">
    <citation type="journal article" date="2019" name="Int. J. Syst. Evol. Microbiol.">
        <title>The Global Catalogue of Microorganisms (GCM) 10K type strain sequencing project: providing services to taxonomists for standard genome sequencing and annotation.</title>
        <authorList>
            <consortium name="The Broad Institute Genomics Platform"/>
            <consortium name="The Broad Institute Genome Sequencing Center for Infectious Disease"/>
            <person name="Wu L."/>
            <person name="Ma J."/>
        </authorList>
    </citation>
    <scope>NUCLEOTIDE SEQUENCE [LARGE SCALE GENOMIC DNA]</scope>
    <source>
        <strain evidence="5">KCTC 52606</strain>
    </source>
</reference>
<feature type="transmembrane region" description="Helical" evidence="2">
    <location>
        <begin position="282"/>
        <end position="304"/>
    </location>
</feature>
<feature type="region of interest" description="Disordered" evidence="1">
    <location>
        <begin position="330"/>
        <end position="371"/>
    </location>
</feature>
<evidence type="ECO:0000313" key="4">
    <source>
        <dbReference type="EMBL" id="MFC3099292.1"/>
    </source>
</evidence>
<dbReference type="PANTHER" id="PTHR34978:SF3">
    <property type="entry name" value="SLR0241 PROTEIN"/>
    <property type="match status" value="1"/>
</dbReference>
<dbReference type="CDD" id="cd07341">
    <property type="entry name" value="M56_BlaR1_MecR1_like"/>
    <property type="match status" value="1"/>
</dbReference>
<gene>
    <name evidence="4" type="ORF">ACFODK_00090</name>
</gene>
<organism evidence="4 5">
    <name type="scientific">Alteraurantiacibacter lauratis</name>
    <dbReference type="NCBI Taxonomy" id="2054627"/>
    <lineage>
        <taxon>Bacteria</taxon>
        <taxon>Pseudomonadati</taxon>
        <taxon>Pseudomonadota</taxon>
        <taxon>Alphaproteobacteria</taxon>
        <taxon>Sphingomonadales</taxon>
        <taxon>Erythrobacteraceae</taxon>
        <taxon>Alteraurantiacibacter</taxon>
    </lineage>
</organism>